<name>A0A5B9D6B2_9ARCH</name>
<protein>
    <submittedName>
        <fullName evidence="2">Uncharacterized protein</fullName>
    </submittedName>
</protein>
<keyword evidence="1" id="KW-0812">Transmembrane</keyword>
<keyword evidence="1" id="KW-0472">Membrane</keyword>
<accession>A0A5B9D6B2</accession>
<reference evidence="2 3" key="1">
    <citation type="journal article" date="2020" name="Nature">
        <title>Isolation of an archaeon at the prokaryote-eukaryote interface.</title>
        <authorList>
            <person name="Imachi H."/>
            <person name="Nobu M.K."/>
            <person name="Nakahara N."/>
            <person name="Morono Y."/>
            <person name="Ogawara M."/>
            <person name="Takaki Y."/>
            <person name="Takano Y."/>
            <person name="Uematsu K."/>
            <person name="Ikuta T."/>
            <person name="Ito M."/>
            <person name="Matsui Y."/>
            <person name="Miyazaki M."/>
            <person name="Murata K."/>
            <person name="Saito Y."/>
            <person name="Sakai S."/>
            <person name="Song C."/>
            <person name="Tasumi E."/>
            <person name="Yamanaka Y."/>
            <person name="Yamaguchi T."/>
            <person name="Kamagata Y."/>
            <person name="Tamaki H."/>
            <person name="Takai K."/>
        </authorList>
    </citation>
    <scope>NUCLEOTIDE SEQUENCE [LARGE SCALE GENOMIC DNA]</scope>
    <source>
        <strain evidence="2 3">MK-D1</strain>
    </source>
</reference>
<gene>
    <name evidence="2" type="ORF">DSAG12_00472</name>
</gene>
<dbReference type="AlphaFoldDB" id="A0A5B9D6B2"/>
<dbReference type="KEGG" id="psyt:DSAG12_00472"/>
<keyword evidence="3" id="KW-1185">Reference proteome</keyword>
<dbReference type="GeneID" id="41328473"/>
<evidence type="ECO:0000313" key="3">
    <source>
        <dbReference type="Proteomes" id="UP000321408"/>
    </source>
</evidence>
<keyword evidence="1" id="KW-1133">Transmembrane helix</keyword>
<proteinExistence type="predicted"/>
<dbReference type="RefSeq" id="WP_147661603.1">
    <property type="nucleotide sequence ID" value="NZ_CP042905.2"/>
</dbReference>
<reference evidence="2 3" key="2">
    <citation type="journal article" date="2024" name="Int. J. Syst. Evol. Microbiol.">
        <title>Promethearchaeum syntrophicum gen. nov., sp. nov., an anaerobic, obligately syntrophic archaeon, the first isolate of the lineage 'Asgard' archaea, and proposal of the new archaeal phylum Promethearchaeota phyl. nov. and kingdom Promethearchaeati regn. nov.</title>
        <authorList>
            <person name="Imachi H."/>
            <person name="Nobu M.K."/>
            <person name="Kato S."/>
            <person name="Takaki Y."/>
            <person name="Miyazaki M."/>
            <person name="Miyata M."/>
            <person name="Ogawara M."/>
            <person name="Saito Y."/>
            <person name="Sakai S."/>
            <person name="Tahara Y.O."/>
            <person name="Takano Y."/>
            <person name="Tasumi E."/>
            <person name="Uematsu K."/>
            <person name="Yoshimura T."/>
            <person name="Itoh T."/>
            <person name="Ohkuma M."/>
            <person name="Takai K."/>
        </authorList>
    </citation>
    <scope>NUCLEOTIDE SEQUENCE [LARGE SCALE GENOMIC DNA]</scope>
    <source>
        <strain evidence="2 3">MK-D1</strain>
    </source>
</reference>
<feature type="transmembrane region" description="Helical" evidence="1">
    <location>
        <begin position="517"/>
        <end position="534"/>
    </location>
</feature>
<sequence>MIRIKKKFLSIFLGLFLTSIILLTSNNPAIANLEMGPLNFDGIIGDTEWIDADVRDQFFIDADNSDGNIDGNNSLLIGEDEENLYIGLDLNCDQTVDPSSEWVGIWLNTNNSSFSGENEWLQTVNDGAESLIVNVSSEELWEPFGDSSSYDNDFYPISDEDLITPVIYGDYFGNYQDLVSFDSLYYGLNSTAYLGYNVTRLDIEFDLQNFYGQLLDDYIGHIQRFNLYIRSDLNTTIDSHRVVAWKPDGTLDLDDPNQNFNLSKNSVPNNDWGYINSGNLTAENTLKISIIANSSSLEFEVLYDRIFFYIEVDSYNHGGPDDHIMDKPLSSIKNAEYSIGFGPSSLNSTSHRQFEFKIPKSELEHYDANQELGIIVGGYGTMSFEDKDFWCYSKSSFFLDENFSDQYLYYDMQGVESGDGISINRPSDIIFEHGQIGNYITWIISDINVHSPTYTIYQNGTLNSTGEWTSGSLIIVDVNNLIPGIYNYTIIAFDGYGGSIQDDVSVIILSDSNGVAGYPYFLFIGIAIVSISILSKKIKKIGYIERVY</sequence>
<evidence type="ECO:0000313" key="2">
    <source>
        <dbReference type="EMBL" id="QEE14659.1"/>
    </source>
</evidence>
<dbReference type="Proteomes" id="UP000321408">
    <property type="component" value="Chromosome"/>
</dbReference>
<dbReference type="EMBL" id="CP042905">
    <property type="protein sequence ID" value="QEE14659.1"/>
    <property type="molecule type" value="Genomic_DNA"/>
</dbReference>
<organism evidence="2 3">
    <name type="scientific">Promethearchaeum syntrophicum</name>
    <dbReference type="NCBI Taxonomy" id="2594042"/>
    <lineage>
        <taxon>Archaea</taxon>
        <taxon>Promethearchaeati</taxon>
        <taxon>Promethearchaeota</taxon>
        <taxon>Promethearchaeia</taxon>
        <taxon>Promethearchaeales</taxon>
        <taxon>Promethearchaeaceae</taxon>
        <taxon>Promethearchaeum</taxon>
    </lineage>
</organism>
<evidence type="ECO:0000256" key="1">
    <source>
        <dbReference type="SAM" id="Phobius"/>
    </source>
</evidence>